<dbReference type="InterPro" id="IPR050126">
    <property type="entry name" value="Ap4A_hydrolase"/>
</dbReference>
<keyword evidence="2" id="KW-0378">Hydrolase</keyword>
<keyword evidence="3" id="KW-1185">Reference proteome</keyword>
<dbReference type="EC" id="3.1.3.16" evidence="2"/>
<sequence>MPSNPRTRLQLDPGDMPIYAIGDIHGRLDLLRQAEQAIFEDASRLPGRKLIITLGDYIDRGPASAQVISHLMQPVPDGFDRISLTGNHEMMMLDYIDGKMSYDSWMMTGADALLHSYGIDPNQMPGLFRTASKRDAFIRDSLPKAHIEFLRSLPILLDTPAVLFVHAGIDPARSIDNQQDDDLVFIRHRFFESDLPLPKLVVHGHTPVDQPDVQEMRLNLDTGAFRSDRLTVARLWQGEVRLFST</sequence>
<accession>A0A7W6GCX4</accession>
<dbReference type="Pfam" id="PF00149">
    <property type="entry name" value="Metallophos"/>
    <property type="match status" value="1"/>
</dbReference>
<dbReference type="SUPFAM" id="SSF56300">
    <property type="entry name" value="Metallo-dependent phosphatases"/>
    <property type="match status" value="1"/>
</dbReference>
<dbReference type="EMBL" id="JACIDW010000007">
    <property type="protein sequence ID" value="MBB3965051.1"/>
    <property type="molecule type" value="Genomic_DNA"/>
</dbReference>
<organism evidence="2 3">
    <name type="scientific">Rhizobium metallidurans</name>
    <dbReference type="NCBI Taxonomy" id="1265931"/>
    <lineage>
        <taxon>Bacteria</taxon>
        <taxon>Pseudomonadati</taxon>
        <taxon>Pseudomonadota</taxon>
        <taxon>Alphaproteobacteria</taxon>
        <taxon>Hyphomicrobiales</taxon>
        <taxon>Rhizobiaceae</taxon>
        <taxon>Rhizobium/Agrobacterium group</taxon>
        <taxon>Rhizobium</taxon>
    </lineage>
</organism>
<dbReference type="GO" id="GO:0005737">
    <property type="term" value="C:cytoplasm"/>
    <property type="evidence" value="ECO:0007669"/>
    <property type="project" value="TreeGrafter"/>
</dbReference>
<dbReference type="GO" id="GO:0004722">
    <property type="term" value="F:protein serine/threonine phosphatase activity"/>
    <property type="evidence" value="ECO:0007669"/>
    <property type="project" value="UniProtKB-EC"/>
</dbReference>
<dbReference type="Proteomes" id="UP000582090">
    <property type="component" value="Unassembled WGS sequence"/>
</dbReference>
<dbReference type="RefSeq" id="WP_183900642.1">
    <property type="nucleotide sequence ID" value="NZ_JACIDW010000007.1"/>
</dbReference>
<reference evidence="2 3" key="1">
    <citation type="submission" date="2020-08" db="EMBL/GenBank/DDBJ databases">
        <title>Genomic Encyclopedia of Type Strains, Phase IV (KMG-IV): sequencing the most valuable type-strain genomes for metagenomic binning, comparative biology and taxonomic classification.</title>
        <authorList>
            <person name="Goeker M."/>
        </authorList>
    </citation>
    <scope>NUCLEOTIDE SEQUENCE [LARGE SCALE GENOMIC DNA]</scope>
    <source>
        <strain evidence="2 3">DSM 26575</strain>
    </source>
</reference>
<dbReference type="InterPro" id="IPR029052">
    <property type="entry name" value="Metallo-depent_PP-like"/>
</dbReference>
<gene>
    <name evidence="2" type="ORF">GGQ67_002718</name>
</gene>
<dbReference type="PANTHER" id="PTHR42850:SF4">
    <property type="entry name" value="ZINC-DEPENDENT ENDOPOLYPHOSPHATASE"/>
    <property type="match status" value="1"/>
</dbReference>
<dbReference type="InterPro" id="IPR004843">
    <property type="entry name" value="Calcineurin-like_PHP"/>
</dbReference>
<evidence type="ECO:0000259" key="1">
    <source>
        <dbReference type="Pfam" id="PF00149"/>
    </source>
</evidence>
<dbReference type="PANTHER" id="PTHR42850">
    <property type="entry name" value="METALLOPHOSPHOESTERASE"/>
    <property type="match status" value="1"/>
</dbReference>
<evidence type="ECO:0000313" key="2">
    <source>
        <dbReference type="EMBL" id="MBB3965051.1"/>
    </source>
</evidence>
<protein>
    <submittedName>
        <fullName evidence="2">Serine/threonine protein phosphatase 1</fullName>
        <ecNumber evidence="2">3.1.3.16</ecNumber>
    </submittedName>
</protein>
<dbReference type="GO" id="GO:0008803">
    <property type="term" value="F:bis(5'-nucleosyl)-tetraphosphatase (symmetrical) activity"/>
    <property type="evidence" value="ECO:0007669"/>
    <property type="project" value="TreeGrafter"/>
</dbReference>
<evidence type="ECO:0000313" key="3">
    <source>
        <dbReference type="Proteomes" id="UP000582090"/>
    </source>
</evidence>
<name>A0A7W6GCX4_9HYPH</name>
<proteinExistence type="predicted"/>
<dbReference type="Gene3D" id="3.60.21.10">
    <property type="match status" value="1"/>
</dbReference>
<dbReference type="AlphaFoldDB" id="A0A7W6GCX4"/>
<dbReference type="GO" id="GO:0110154">
    <property type="term" value="P:RNA decapping"/>
    <property type="evidence" value="ECO:0007669"/>
    <property type="project" value="TreeGrafter"/>
</dbReference>
<comment type="caution">
    <text evidence="2">The sequence shown here is derived from an EMBL/GenBank/DDBJ whole genome shotgun (WGS) entry which is preliminary data.</text>
</comment>
<feature type="domain" description="Calcineurin-like phosphoesterase" evidence="1">
    <location>
        <begin position="16"/>
        <end position="209"/>
    </location>
</feature>